<feature type="compositionally biased region" description="Polar residues" evidence="1">
    <location>
        <begin position="1252"/>
        <end position="1263"/>
    </location>
</feature>
<dbReference type="PROSITE" id="PS50948">
    <property type="entry name" value="PAN"/>
    <property type="match status" value="2"/>
</dbReference>
<feature type="compositionally biased region" description="Basic and acidic residues" evidence="1">
    <location>
        <begin position="2280"/>
        <end position="2307"/>
    </location>
</feature>
<feature type="compositionally biased region" description="Basic and acidic residues" evidence="1">
    <location>
        <begin position="1456"/>
        <end position="1465"/>
    </location>
</feature>
<feature type="compositionally biased region" description="Basic and acidic residues" evidence="1">
    <location>
        <begin position="1526"/>
        <end position="1543"/>
    </location>
</feature>
<feature type="compositionally biased region" description="Basic and acidic residues" evidence="1">
    <location>
        <begin position="2146"/>
        <end position="2155"/>
    </location>
</feature>
<dbReference type="PANTHER" id="PTHR21583">
    <property type="entry name" value="ELYS PROTEIN"/>
    <property type="match status" value="1"/>
</dbReference>
<feature type="region of interest" description="Disordered" evidence="1">
    <location>
        <begin position="1744"/>
        <end position="1898"/>
    </location>
</feature>
<feature type="compositionally biased region" description="Basic and acidic residues" evidence="1">
    <location>
        <begin position="1472"/>
        <end position="1481"/>
    </location>
</feature>
<feature type="compositionally biased region" description="Polar residues" evidence="1">
    <location>
        <begin position="2343"/>
        <end position="2352"/>
    </location>
</feature>
<feature type="compositionally biased region" description="Basic and acidic residues" evidence="1">
    <location>
        <begin position="2217"/>
        <end position="2240"/>
    </location>
</feature>
<feature type="compositionally biased region" description="Polar residues" evidence="1">
    <location>
        <begin position="2204"/>
        <end position="2215"/>
    </location>
</feature>
<feature type="compositionally biased region" description="Basic and acidic residues" evidence="1">
    <location>
        <begin position="1488"/>
        <end position="1497"/>
    </location>
</feature>
<evidence type="ECO:0000256" key="1">
    <source>
        <dbReference type="SAM" id="MobiDB-lite"/>
    </source>
</evidence>
<dbReference type="OMA" id="WPFRTGT"/>
<proteinExistence type="predicted"/>
<dbReference type="OrthoDB" id="5869233at2759"/>
<comment type="caution">
    <text evidence="4">The sequence shown here is derived from an EMBL/GenBank/DDBJ whole genome shotgun (WGS) entry which is preliminary data.</text>
</comment>
<accession>A0A0B2VKX7</accession>
<feature type="compositionally biased region" description="Basic and acidic residues" evidence="1">
    <location>
        <begin position="1242"/>
        <end position="1251"/>
    </location>
</feature>
<organism evidence="4 5">
    <name type="scientific">Toxocara canis</name>
    <name type="common">Canine roundworm</name>
    <dbReference type="NCBI Taxonomy" id="6265"/>
    <lineage>
        <taxon>Eukaryota</taxon>
        <taxon>Metazoa</taxon>
        <taxon>Ecdysozoa</taxon>
        <taxon>Nematoda</taxon>
        <taxon>Chromadorea</taxon>
        <taxon>Rhabditida</taxon>
        <taxon>Spirurina</taxon>
        <taxon>Ascaridomorpha</taxon>
        <taxon>Ascaridoidea</taxon>
        <taxon>Toxocaridae</taxon>
        <taxon>Toxocara</taxon>
    </lineage>
</organism>
<feature type="compositionally biased region" description="Basic and acidic residues" evidence="1">
    <location>
        <begin position="796"/>
        <end position="825"/>
    </location>
</feature>
<dbReference type="InterPro" id="IPR003609">
    <property type="entry name" value="Pan_app"/>
</dbReference>
<feature type="compositionally biased region" description="Basic and acidic residues" evidence="1">
    <location>
        <begin position="1366"/>
        <end position="1377"/>
    </location>
</feature>
<feature type="compositionally biased region" description="Basic and acidic residues" evidence="1">
    <location>
        <begin position="1048"/>
        <end position="1059"/>
    </location>
</feature>
<dbReference type="InterPro" id="IPR052620">
    <property type="entry name" value="ELYS/MEL-28_NucAsmblyFactor"/>
</dbReference>
<feature type="compositionally biased region" description="Basic and acidic residues" evidence="1">
    <location>
        <begin position="2516"/>
        <end position="2526"/>
    </location>
</feature>
<feature type="compositionally biased region" description="Polar residues" evidence="1">
    <location>
        <begin position="2103"/>
        <end position="2116"/>
    </location>
</feature>
<feature type="region of interest" description="Disordered" evidence="1">
    <location>
        <begin position="2508"/>
        <end position="2532"/>
    </location>
</feature>
<feature type="compositionally biased region" description="Basic and acidic residues" evidence="1">
    <location>
        <begin position="1504"/>
        <end position="1514"/>
    </location>
</feature>
<feature type="compositionally biased region" description="Basic and acidic residues" evidence="1">
    <location>
        <begin position="2406"/>
        <end position="2415"/>
    </location>
</feature>
<keyword evidence="2" id="KW-0732">Signal</keyword>
<feature type="compositionally biased region" description="Basic and acidic residues" evidence="1">
    <location>
        <begin position="1300"/>
        <end position="1323"/>
    </location>
</feature>
<feature type="compositionally biased region" description="Basic and acidic residues" evidence="1">
    <location>
        <begin position="344"/>
        <end position="359"/>
    </location>
</feature>
<evidence type="ECO:0000313" key="5">
    <source>
        <dbReference type="Proteomes" id="UP000031036"/>
    </source>
</evidence>
<feature type="region of interest" description="Disordered" evidence="1">
    <location>
        <begin position="2043"/>
        <end position="2084"/>
    </location>
</feature>
<feature type="compositionally biased region" description="Basic and acidic residues" evidence="1">
    <location>
        <begin position="2677"/>
        <end position="2688"/>
    </location>
</feature>
<feature type="compositionally biased region" description="Basic and acidic residues" evidence="1">
    <location>
        <begin position="1348"/>
        <end position="1358"/>
    </location>
</feature>
<feature type="domain" description="Apple" evidence="3">
    <location>
        <begin position="35"/>
        <end position="118"/>
    </location>
</feature>
<feature type="compositionally biased region" description="Polar residues" evidence="1">
    <location>
        <begin position="1006"/>
        <end position="1016"/>
    </location>
</feature>
<reference evidence="4 5" key="1">
    <citation type="submission" date="2014-11" db="EMBL/GenBank/DDBJ databases">
        <title>Genetic blueprint of the zoonotic pathogen Toxocara canis.</title>
        <authorList>
            <person name="Zhu X.-Q."/>
            <person name="Korhonen P.K."/>
            <person name="Cai H."/>
            <person name="Young N.D."/>
            <person name="Nejsum P."/>
            <person name="von Samson-Himmelstjerna G."/>
            <person name="Boag P.R."/>
            <person name="Tan P."/>
            <person name="Li Q."/>
            <person name="Min J."/>
            <person name="Yang Y."/>
            <person name="Wang X."/>
            <person name="Fang X."/>
            <person name="Hall R.S."/>
            <person name="Hofmann A."/>
            <person name="Sternberg P.W."/>
            <person name="Jex A.R."/>
            <person name="Gasser R.B."/>
        </authorList>
    </citation>
    <scope>NUCLEOTIDE SEQUENCE [LARGE SCALE GENOMIC DNA]</scope>
    <source>
        <strain evidence="4">PN_DK_2014</strain>
    </source>
</reference>
<feature type="compositionally biased region" description="Polar residues" evidence="1">
    <location>
        <begin position="2443"/>
        <end position="2453"/>
    </location>
</feature>
<protein>
    <submittedName>
        <fullName evidence="4">Paternally-expressed protein</fullName>
    </submittedName>
</protein>
<feature type="region of interest" description="Disordered" evidence="1">
    <location>
        <begin position="2581"/>
        <end position="2636"/>
    </location>
</feature>
<keyword evidence="5" id="KW-1185">Reference proteome</keyword>
<feature type="compositionally biased region" description="Basic and acidic residues" evidence="1">
    <location>
        <begin position="832"/>
        <end position="843"/>
    </location>
</feature>
<feature type="compositionally biased region" description="Basic and acidic residues" evidence="1">
    <location>
        <begin position="2470"/>
        <end position="2483"/>
    </location>
</feature>
<feature type="compositionally biased region" description="Polar residues" evidence="1">
    <location>
        <begin position="2123"/>
        <end position="2145"/>
    </location>
</feature>
<feature type="compositionally biased region" description="Basic and acidic residues" evidence="1">
    <location>
        <begin position="1118"/>
        <end position="1129"/>
    </location>
</feature>
<feature type="region of interest" description="Disordered" evidence="1">
    <location>
        <begin position="139"/>
        <end position="365"/>
    </location>
</feature>
<feature type="compositionally biased region" description="Basic and acidic residues" evidence="1">
    <location>
        <begin position="1084"/>
        <end position="1095"/>
    </location>
</feature>
<feature type="compositionally biased region" description="Basic and acidic residues" evidence="1">
    <location>
        <begin position="1789"/>
        <end position="1885"/>
    </location>
</feature>
<evidence type="ECO:0000313" key="4">
    <source>
        <dbReference type="EMBL" id="KHN82102.1"/>
    </source>
</evidence>
<feature type="compositionally biased region" description="Low complexity" evidence="1">
    <location>
        <begin position="2430"/>
        <end position="2442"/>
    </location>
</feature>
<feature type="compositionally biased region" description="Basic and acidic residues" evidence="1">
    <location>
        <begin position="1384"/>
        <end position="1395"/>
    </location>
</feature>
<gene>
    <name evidence="4" type="primary">PEG3</name>
    <name evidence="4" type="ORF">Tcan_14840</name>
</gene>
<dbReference type="STRING" id="6265.A0A0B2VKX7"/>
<feature type="compositionally biased region" description="Polar residues" evidence="1">
    <location>
        <begin position="2733"/>
        <end position="2749"/>
    </location>
</feature>
<feature type="compositionally biased region" description="Basic and acidic residues" evidence="1">
    <location>
        <begin position="1420"/>
        <end position="1431"/>
    </location>
</feature>
<feature type="region of interest" description="Disordered" evidence="1">
    <location>
        <begin position="558"/>
        <end position="1614"/>
    </location>
</feature>
<feature type="compositionally biased region" description="Low complexity" evidence="1">
    <location>
        <begin position="673"/>
        <end position="688"/>
    </location>
</feature>
<feature type="compositionally biased region" description="Basic and acidic residues" evidence="1">
    <location>
        <begin position="778"/>
        <end position="789"/>
    </location>
</feature>
<feature type="compositionally biased region" description="Basic and acidic residues" evidence="1">
    <location>
        <begin position="1402"/>
        <end position="1413"/>
    </location>
</feature>
<name>A0A0B2VKX7_TOXCA</name>
<feature type="compositionally biased region" description="Low complexity" evidence="1">
    <location>
        <begin position="2454"/>
        <end position="2463"/>
    </location>
</feature>
<feature type="compositionally biased region" description="Basic and acidic residues" evidence="1">
    <location>
        <begin position="958"/>
        <end position="969"/>
    </location>
</feature>
<feature type="compositionally biased region" description="Polar residues" evidence="1">
    <location>
        <begin position="2690"/>
        <end position="2713"/>
    </location>
</feature>
<feature type="compositionally biased region" description="Basic and acidic residues" evidence="1">
    <location>
        <begin position="188"/>
        <end position="216"/>
    </location>
</feature>
<feature type="compositionally biased region" description="Basic and acidic residues" evidence="1">
    <location>
        <begin position="1208"/>
        <end position="1217"/>
    </location>
</feature>
<feature type="compositionally biased region" description="Polar residues" evidence="1">
    <location>
        <begin position="2603"/>
        <end position="2621"/>
    </location>
</feature>
<feature type="compositionally biased region" description="Basic and acidic residues" evidence="1">
    <location>
        <begin position="732"/>
        <end position="744"/>
    </location>
</feature>
<feature type="compositionally biased region" description="Basic and acidic residues" evidence="1">
    <location>
        <begin position="287"/>
        <end position="334"/>
    </location>
</feature>
<feature type="compositionally biased region" description="Basic and acidic residues" evidence="1">
    <location>
        <begin position="1276"/>
        <end position="1288"/>
    </location>
</feature>
<feature type="chain" id="PRO_5002080176" evidence="2">
    <location>
        <begin position="26"/>
        <end position="3286"/>
    </location>
</feature>
<dbReference type="EMBL" id="JPKZ01001412">
    <property type="protein sequence ID" value="KHN82102.1"/>
    <property type="molecule type" value="Genomic_DNA"/>
</dbReference>
<feature type="compositionally biased region" description="Basic and acidic residues" evidence="1">
    <location>
        <begin position="695"/>
        <end position="705"/>
    </location>
</feature>
<sequence>MTLVPCVWLRISALLIAHFIICSFAAPLPPQQITCPDGKIYALVNTTEGDREQYVHVKSSAESLADCIHQCFGNQFCFSLKYDQSESDNCTLYYFSAYNCSRHPLLLAEDIEYESGAMIIDCIRCPSLGELVSTPLPNSVGEALDNNESGSSKLAEGGKAPPNGQISDDDKKGTWHNAHAIISIPEQESNKEEERKEQKEEVQSKVEEKSETKSEVTEGEAANEAGKESSSAKVEVQTSESTPCVGEGSSCAAPWATTSVPQEEEREVKKETTEESTTQKAAETPEEQEKKPEITEEPKEETKETKEEQTSEKPEGQTTDEKKVEESTEQKQEGSETSAQFAHSVDEAHTTEQKHESVESKGQGASAKYERTCVATFEVDPYADISSFKATRVVDVQSADHCALMCYTDACSAAVYDPPARPGQPAHCNMRFDGGEKCNSTLRRDYYVKTDKSVYIQCFRCSCVATFEVDPYADISSFKATRVVDVQSADHCALMCYTDACSAAVYDPPARPGQPAHCNMRFDGGEKCNSTLRRDYYVKTDKSVYIQCFRCLPEKPVTEPPEANKVEAPATSETPKAEQVKQEEERKEEGEKPVEVGNTESSKTEEAKETEQKATEEAREKIEEEKPKEETQTEESKPQEHKEEAATEGQQKTEKEEGVTATEEARKEQHVETSSPTSSLTASPIPSSEGMKLAEQSEKAPHEVAESIDTAPTVVKTEESETATKPAEQEEATEKPEQHEEEPSKSIPEQLAEATTQGEEPSKAVTQEHAGATTQGEEPSKAVQEEHAETIAQGEEPSKAVTQEHPEATTPREEPSKTVQEEHAETATQGEEPSKAVQDEHAEATAQGEEPSKTVQEEHAEVTAEGGESSNAMTQEHTEATAQGEEPSKVMTQEHAEATARGEEPSKAVPQEHAEATTQGEEPSRTVQEEHAETATQGEKPSKTVQEEHAVTATQGEEPSKAVQEEHAETATQGEEPSKTVQEEHAEATTQGEEPSKTVQEEHVETATQGEQPSKTVQEEHAVTATQGEEPSKAVQEEHAEAATQGEEPSKAVQEEHAEATTQGEEPSKTMQEEHEETATQGEEPSKAVQEEHAEATTQVEEPSMAEEHAEATTQGEEPSKIVPQEHAEATTQGEEPSKTVQEEHAEATTQGEEPSKTVQEEHAVTATQGEEPSKTAQEEHAEATTQGEEPSMTVQEEHPETATQGEEPLKAEEHAEATTQGEEPSKTVQEEHAETATQGEEPSKAEEHAEATTQSEEPSNTVQEEHAEATTQGEEPSKTVQEEHAEATAHGGETSKPMMQEHPEATTQGEERSKTVQEEHAETTAQGEEPSKVVPQEHAEATTQGEEPSKTVQEEHAVTATQGEEPSKAVQEEHAEATTVGEESSKIVPQEHAEATTLGEEPAKSVQKEHAEATTQGEEPSKTAQEEHAEATTQGEEPSKTVQEEHAETATQGEEPSKAEEHAEATTQGEEPSKAEEHAEATTQGEEPSKAGEHAEATTQGEEPSKAEEHAEASTEGWRLVTTAEEQRGAEEKKPEEEKRPGVEGSGPETTEEAKKAELEEEKKTGEVKTEEEKNTEAGKTEEEMKAEEEKRKEVEQKHEEKPKEDHKPAMQVEESIDEQIKRTRVQYPIEFSGGCIVTFQADPISARPAHLTSGFESSTRTRSAEVCAGRCYQDGCTGAKYDPKSGECILGYGGKQSCNNGPEHFFYKPNDTVWIHCTSCRMHRPGDEGVDIMLDLAKLNAEREKTTTEPTKQQETTEAVAEKEEEKPGEAAQESKKEEEATTATKAAEEEKGVTQEEPRKSEEEKLTTEEPKKPEEEKPTTEEESKKPEEQKPTTEEESKKPEEEKPTTEQPKQSEEKPAEEEKPKEAEEKNPEQKPDEETAKQSTEAPLQHGVRADKEALGVRIAGAYVNYVRKSSQTLLKSHSCVVWFQVDPIAERPKAFVSEFEVKSDAPTAEICASRCYQEGCTSAQYDPETKECALSYGDHQHCKNDQQYDRLEANETIWIHCTTCKQLLPDDNQFELLIDESVETTTFPQGVLRREDATMKGISPESSTLSSKEPAKETSGEIMEHGTTTSTKGFSTPLQAELTHEQADKVGVNATTSSAGETTTVPSAEIAETKTSSKQPARTPEPTKQSATIPESSKKVIEKGETSTGFRQNEHKESEKLGLSAAAETEATTLHVEQLGTTQTEEEKESTKTVQGVQGNTTPSIKETGRSTIEESHSPKEQGHTTEEGRTSASVEEATATSRPFSESRVDEGRGNITASGETEPFLASIDEHTGKAVNVDKDETSKPDEEKTHAIPEDEVEEEETTKEVSTTPASTEAGEEEKIIEVMPRANKTQATSTANKGDEGLTAATENETVFPNATHAISSGSKEKSTTTESTAKTQEADSSRESINSMKHSEKPEESKLSSTDETAESEKKSTSTSTSTVSESSTPEAQTKQSSKLPGSVSAVESAEAPESEEGAKNEGEPEKSFSKGETSTPTVLIINAGPVVVDLDMAAKATTAPSEESRTTSREESLPTISTVKSLNGALGELTKPSWAAGEASIATDEHDVEKLPTMTSSSKQFSTFAKTMNESTETLEKESATSVARVAATPSTNESVQLEMSTSTGSISEAEDNVKFASPEENVDEVKTVLSKEDSYASSTSAEKGSAFVTERAISKLQHSSATKHEQLAREEQATAHGQQSPTITRGQQVTAVSKTGTTAEKEETREAVLKSSEKGQTHDVNSSPGENMKTTTATERSKGEAPSSTLEGEAFITEAPGKGEIGSESPPTAVLQPRKRKPFKDRTEETADSSSIMSPHEHLSTSAAVQQFFKKVEAVTERLSGSSGEVTKAPSAEESFMQSTASKLESILIPDFIKKVESTIKSDLNNKVSEPSKMAENINVNASNTEVEKVDEGTTKSTVSSGVQTTSSDLPVQAVSDLVDALSQNTRLEEVLRSVSTTPSRSVDDCANGRLTFLGKDVSSQTQSDTHFHADVAVMSVPHCARVCYELHCTLAVFQRYPRPACLLRFDNRIDPDECSDRDIEPAVDSWPDYGREQLVLIRCVRCESFSIDEPTEDSNKENAMAVPQIDITNLDSTENRGTASSHQPFIHEGTAIGCKGRLEFQRMAVTSLPKLNVTNDVPARTPADCARKCFEMKDCSLAGYIPSPTDDPTNGVCLLTSDNEVCRNGKNFVPQHASLTPFIISCIKCSPCKYTISTVTPEKKLPEFEHFEYFTTVGKCAEECYKRKCTAAKYDANTRVCSMSSVSRDSDECPRETAVQTDGALPLLLECVQC</sequence>
<feature type="compositionally biased region" description="Basic and acidic residues" evidence="1">
    <location>
        <begin position="940"/>
        <end position="950"/>
    </location>
</feature>
<feature type="region of interest" description="Disordered" evidence="1">
    <location>
        <begin position="2096"/>
        <end position="2172"/>
    </location>
</feature>
<feature type="compositionally biased region" description="Basic and acidic residues" evidence="1">
    <location>
        <begin position="1553"/>
        <end position="1610"/>
    </location>
</feature>
<feature type="compositionally biased region" description="Basic and acidic residues" evidence="1">
    <location>
        <begin position="1330"/>
        <end position="1341"/>
    </location>
</feature>
<feature type="compositionally biased region" description="Basic and acidic residues" evidence="1">
    <location>
        <begin position="2063"/>
        <end position="2074"/>
    </location>
</feature>
<dbReference type="PANTHER" id="PTHR21583:SF8">
    <property type="entry name" value="PROTEIN ELYS"/>
    <property type="match status" value="1"/>
</dbReference>
<feature type="domain" description="Apple" evidence="3">
    <location>
        <begin position="3110"/>
        <end position="3198"/>
    </location>
</feature>
<feature type="compositionally biased region" description="Basic and acidic residues" evidence="1">
    <location>
        <begin position="1224"/>
        <end position="1235"/>
    </location>
</feature>
<feature type="signal peptide" evidence="2">
    <location>
        <begin position="1"/>
        <end position="25"/>
    </location>
</feature>
<feature type="compositionally biased region" description="Basic and acidic residues" evidence="1">
    <location>
        <begin position="886"/>
        <end position="915"/>
    </location>
</feature>
<evidence type="ECO:0000259" key="3">
    <source>
        <dbReference type="PROSITE" id="PS50948"/>
    </source>
</evidence>
<feature type="compositionally biased region" description="Low complexity" evidence="1">
    <location>
        <begin position="1750"/>
        <end position="1761"/>
    </location>
</feature>
<feature type="compositionally biased region" description="Basic and acidic residues" evidence="1">
    <location>
        <begin position="1172"/>
        <end position="1183"/>
    </location>
</feature>
<feature type="compositionally biased region" description="Basic and acidic residues" evidence="1">
    <location>
        <begin position="994"/>
        <end position="1005"/>
    </location>
</feature>
<feature type="compositionally biased region" description="Polar residues" evidence="1">
    <location>
        <begin position="228"/>
        <end position="242"/>
    </location>
</feature>
<feature type="compositionally biased region" description="Basic and acidic residues" evidence="1">
    <location>
        <begin position="1136"/>
        <end position="1147"/>
    </location>
</feature>
<feature type="compositionally biased region" description="Polar residues" evidence="1">
    <location>
        <begin position="2241"/>
        <end position="2255"/>
    </location>
</feature>
<feature type="compositionally biased region" description="Basic and acidic residues" evidence="1">
    <location>
        <begin position="1030"/>
        <end position="1041"/>
    </location>
</feature>
<feature type="compositionally biased region" description="Basic and acidic residues" evidence="1">
    <location>
        <begin position="1762"/>
        <end position="1782"/>
    </location>
</feature>
<feature type="compositionally biased region" description="Basic and acidic residues" evidence="1">
    <location>
        <begin position="976"/>
        <end position="987"/>
    </location>
</feature>
<feature type="compositionally biased region" description="Basic and acidic residues" evidence="1">
    <location>
        <begin position="2714"/>
        <end position="2732"/>
    </location>
</feature>
<feature type="compositionally biased region" description="Basic and acidic residues" evidence="1">
    <location>
        <begin position="602"/>
        <end position="671"/>
    </location>
</feature>
<feature type="compositionally biased region" description="Basic and acidic residues" evidence="1">
    <location>
        <begin position="575"/>
        <end position="594"/>
    </location>
</feature>
<feature type="region of interest" description="Disordered" evidence="1">
    <location>
        <begin position="2188"/>
        <end position="2492"/>
    </location>
</feature>
<feature type="compositionally biased region" description="Basic and acidic residues" evidence="1">
    <location>
        <begin position="1438"/>
        <end position="1449"/>
    </location>
</feature>
<feature type="region of interest" description="Disordered" evidence="1">
    <location>
        <begin position="2670"/>
        <end position="2812"/>
    </location>
</feature>
<feature type="compositionally biased region" description="Basic and acidic residues" evidence="1">
    <location>
        <begin position="1154"/>
        <end position="1164"/>
    </location>
</feature>
<feature type="compositionally biased region" description="Basic and acidic residues" evidence="1">
    <location>
        <begin position="850"/>
        <end position="862"/>
    </location>
</feature>
<feature type="compositionally biased region" description="Basic and acidic residues" evidence="1">
    <location>
        <begin position="922"/>
        <end position="933"/>
    </location>
</feature>
<feature type="compositionally biased region" description="Polar residues" evidence="1">
    <location>
        <begin position="1184"/>
        <end position="1195"/>
    </location>
</feature>
<dbReference type="Proteomes" id="UP000031036">
    <property type="component" value="Unassembled WGS sequence"/>
</dbReference>
<evidence type="ECO:0000256" key="2">
    <source>
        <dbReference type="SAM" id="SignalP"/>
    </source>
</evidence>
<feature type="compositionally biased region" description="Polar residues" evidence="1">
    <location>
        <begin position="2361"/>
        <end position="2375"/>
    </location>
</feature>